<sequence length="797" mass="89469">CVSVLAVERYVTVPGPSVNNNKPITTCYYSYDVTVTDGVHRAKCQLASELNSLVHQCVLRTGVEIKIVQCAFLYNEKCLGPGCVLLEGIEFGRERSPLLQTLTEEDVERLPFFTSRLRNVLTQSDGPLKVEKKHYLPLWNNDDPYGVLWKCDIAPPSDAPALRCNLSRGIHLCDLELFWGCTSRVPPLLVRVMYKSRLRFFGKPEGSIDMPYQAYIEVADCTGLMSMVLWNEMCPEWYQKLHVGTVILVENYDMKQAFESRTQPTPADPSMTLLRSREISVNAVDPTGKITIIPQQAVKPEWKLPDVTYKFVSRCQLDSLSPGDTCDVIGMVTFVGRCERIKKKDEAERFWTCRWVHIVDETTEQPFILEIFASSQPEAFSNIYPMSYLVCTQMRVVGEARGHHMNYLTSSNESQVYSAGCHKGQPYVSDPKVKSFIQWTKTLSEEAVLQKTVIGGYYRFPHSPDKFTPSSVVPSLTCTSELQQEIEELHYRERRCIAVQGFIAAVRYVAWPAARGGSRRQPEQVGEEHPNSLQREMGFRHNLVDHDAMVAPTLQGKKRCIPSAMMFPYQQCNTLQACSRFLGLGIKSEEDAPTDEKTVQADSRKRSRPQQEDLEQPGPGCQSSSDTLAVVTLEEVSSPSWECGIWSAVQQHLSVHLSHSLHSASVPRKFDYKRREFLMQQHNLHPARWQPPPAAATACDAEEFTPVCNHGYYIVTIMGVTQQAAIDAVFLPVTSPDDPRRVGRPQAPHDNTLLSCLTEGFVSPESTGTAGRGGAQQSFPSPGKSRAGLLQLESLEM</sequence>
<dbReference type="Gene3D" id="2.40.50.140">
    <property type="entry name" value="Nucleic acid-binding proteins"/>
    <property type="match status" value="2"/>
</dbReference>
<comment type="caution">
    <text evidence="2">The sequence shown here is derived from an EMBL/GenBank/DDBJ whole genome shotgun (WGS) entry which is preliminary data.</text>
</comment>
<feature type="compositionally biased region" description="Polar residues" evidence="1">
    <location>
        <begin position="764"/>
        <end position="780"/>
    </location>
</feature>
<proteinExistence type="predicted"/>
<evidence type="ECO:0000313" key="3">
    <source>
        <dbReference type="Proteomes" id="UP001166093"/>
    </source>
</evidence>
<evidence type="ECO:0000313" key="2">
    <source>
        <dbReference type="EMBL" id="MBN3272304.1"/>
    </source>
</evidence>
<feature type="non-terminal residue" evidence="2">
    <location>
        <position position="1"/>
    </location>
</feature>
<dbReference type="PANTHER" id="PTHR14944">
    <property type="entry name" value="RPA-RELATED PROTEIN RADX"/>
    <property type="match status" value="1"/>
</dbReference>
<keyword evidence="3" id="KW-1185">Reference proteome</keyword>
<gene>
    <name evidence="2" type="primary">Radx</name>
    <name evidence="2" type="ORF">GTO93_0003147</name>
</gene>
<organism evidence="2 3">
    <name type="scientific">Polyodon spathula</name>
    <name type="common">North American paddlefish</name>
    <name type="synonym">Squalus spathula</name>
    <dbReference type="NCBI Taxonomy" id="7913"/>
    <lineage>
        <taxon>Eukaryota</taxon>
        <taxon>Metazoa</taxon>
        <taxon>Chordata</taxon>
        <taxon>Craniata</taxon>
        <taxon>Vertebrata</taxon>
        <taxon>Euteleostomi</taxon>
        <taxon>Actinopterygii</taxon>
        <taxon>Chondrostei</taxon>
        <taxon>Acipenseriformes</taxon>
        <taxon>Polyodontidae</taxon>
        <taxon>Polyodon</taxon>
    </lineage>
</organism>
<dbReference type="InterPro" id="IPR040893">
    <property type="entry name" value="RADX"/>
</dbReference>
<dbReference type="Proteomes" id="UP001166093">
    <property type="component" value="Unassembled WGS sequence"/>
</dbReference>
<feature type="non-terminal residue" evidence="2">
    <location>
        <position position="797"/>
    </location>
</feature>
<feature type="compositionally biased region" description="Basic and acidic residues" evidence="1">
    <location>
        <begin position="589"/>
        <end position="604"/>
    </location>
</feature>
<evidence type="ECO:0000256" key="1">
    <source>
        <dbReference type="SAM" id="MobiDB-lite"/>
    </source>
</evidence>
<name>A0ABS2XDI3_POLSP</name>
<dbReference type="InterPro" id="IPR012340">
    <property type="entry name" value="NA-bd_OB-fold"/>
</dbReference>
<dbReference type="EMBL" id="JAAWVQ010018382">
    <property type="protein sequence ID" value="MBN3272304.1"/>
    <property type="molecule type" value="Genomic_DNA"/>
</dbReference>
<reference evidence="2" key="1">
    <citation type="journal article" date="2021" name="Cell">
        <title>Tracing the genetic footprints of vertebrate landing in non-teleost ray-finned fishes.</title>
        <authorList>
            <person name="Bi X."/>
            <person name="Wang K."/>
            <person name="Yang L."/>
            <person name="Pan H."/>
            <person name="Jiang H."/>
            <person name="Wei Q."/>
            <person name="Fang M."/>
            <person name="Yu H."/>
            <person name="Zhu C."/>
            <person name="Cai Y."/>
            <person name="He Y."/>
            <person name="Gan X."/>
            <person name="Zeng H."/>
            <person name="Yu D."/>
            <person name="Zhu Y."/>
            <person name="Jiang H."/>
            <person name="Qiu Q."/>
            <person name="Yang H."/>
            <person name="Zhang Y.E."/>
            <person name="Wang W."/>
            <person name="Zhu M."/>
            <person name="He S."/>
            <person name="Zhang G."/>
        </authorList>
    </citation>
    <scope>NUCLEOTIDE SEQUENCE</scope>
    <source>
        <strain evidence="2">Pddl_001</strain>
    </source>
</reference>
<feature type="region of interest" description="Disordered" evidence="1">
    <location>
        <begin position="764"/>
        <end position="787"/>
    </location>
</feature>
<protein>
    <submittedName>
        <fullName evidence="2">RADX protein</fullName>
    </submittedName>
</protein>
<dbReference type="Pfam" id="PF17659">
    <property type="entry name" value="RADX"/>
    <property type="match status" value="1"/>
</dbReference>
<dbReference type="PANTHER" id="PTHR14944:SF2">
    <property type="entry name" value="RPA-RELATED PROTEIN RADX"/>
    <property type="match status" value="1"/>
</dbReference>
<feature type="region of interest" description="Disordered" evidence="1">
    <location>
        <begin position="589"/>
        <end position="625"/>
    </location>
</feature>
<accession>A0ABS2XDI3</accession>